<protein>
    <submittedName>
        <fullName evidence="2">Uncharacterized protein</fullName>
    </submittedName>
</protein>
<evidence type="ECO:0000256" key="1">
    <source>
        <dbReference type="SAM" id="Phobius"/>
    </source>
</evidence>
<proteinExistence type="predicted"/>
<feature type="transmembrane region" description="Helical" evidence="1">
    <location>
        <begin position="32"/>
        <end position="52"/>
    </location>
</feature>
<organism evidence="2">
    <name type="scientific">Anguilla anguilla</name>
    <name type="common">European freshwater eel</name>
    <name type="synonym">Muraena anguilla</name>
    <dbReference type="NCBI Taxonomy" id="7936"/>
    <lineage>
        <taxon>Eukaryota</taxon>
        <taxon>Metazoa</taxon>
        <taxon>Chordata</taxon>
        <taxon>Craniata</taxon>
        <taxon>Vertebrata</taxon>
        <taxon>Euteleostomi</taxon>
        <taxon>Actinopterygii</taxon>
        <taxon>Neopterygii</taxon>
        <taxon>Teleostei</taxon>
        <taxon>Anguilliformes</taxon>
        <taxon>Anguillidae</taxon>
        <taxon>Anguilla</taxon>
    </lineage>
</organism>
<keyword evidence="1" id="KW-1133">Transmembrane helix</keyword>
<name>A0A0E9X3X7_ANGAN</name>
<dbReference type="AlphaFoldDB" id="A0A0E9X3X7"/>
<keyword evidence="1" id="KW-0472">Membrane</keyword>
<accession>A0A0E9X3X7</accession>
<dbReference type="EMBL" id="GBXM01011303">
    <property type="protein sequence ID" value="JAH97274.1"/>
    <property type="molecule type" value="Transcribed_RNA"/>
</dbReference>
<sequence length="53" mass="6260">MLVSLLHVQNTVLCFIRYIRSSYCLKELPNKSYFACMFVSLLILYFIVCCFLV</sequence>
<reference evidence="2" key="1">
    <citation type="submission" date="2014-11" db="EMBL/GenBank/DDBJ databases">
        <authorList>
            <person name="Amaro Gonzalez C."/>
        </authorList>
    </citation>
    <scope>NUCLEOTIDE SEQUENCE</scope>
</reference>
<keyword evidence="1" id="KW-0812">Transmembrane</keyword>
<reference evidence="2" key="2">
    <citation type="journal article" date="2015" name="Fish Shellfish Immunol.">
        <title>Early steps in the European eel (Anguilla anguilla)-Vibrio vulnificus interaction in the gills: Role of the RtxA13 toxin.</title>
        <authorList>
            <person name="Callol A."/>
            <person name="Pajuelo D."/>
            <person name="Ebbesson L."/>
            <person name="Teles M."/>
            <person name="MacKenzie S."/>
            <person name="Amaro C."/>
        </authorList>
    </citation>
    <scope>NUCLEOTIDE SEQUENCE</scope>
</reference>
<evidence type="ECO:0000313" key="2">
    <source>
        <dbReference type="EMBL" id="JAH97274.1"/>
    </source>
</evidence>